<protein>
    <submittedName>
        <fullName evidence="4">PGF-CTERM sorting domain-containing protein</fullName>
    </submittedName>
</protein>
<reference evidence="4 5" key="1">
    <citation type="submission" date="2020-07" db="EMBL/GenBank/DDBJ databases">
        <title>Halosimplex litoreum sp. nov. and Halosimplex rubrum sp. nov., isolated from different salt environments.</title>
        <authorList>
            <person name="Cui H."/>
        </authorList>
    </citation>
    <scope>NUCLEOTIDE SEQUENCE [LARGE SCALE GENOMIC DNA]</scope>
    <source>
        <strain evidence="4 5">R2</strain>
    </source>
</reference>
<sequence>MTDRTSVRRARTGFLLVALAVSLAVLATPVAAVSAAGTPEQVAENRSVPSFAVDLRTDGSAAVTVVYAFDLTADGEAAAFEQLRSDGAALAEYENRTTERLRRVANATEAATGRSMRVSAAESTTARDGSTGVVAISAVWQGLAAVDGDRLVVSEPFASGFEPDRPFVVTPPEGYALADSAVDPANATDGRVIWSPGTDLSGFEAAFAPSDRTATADGSEADATTDRPSAGTSPDGSDTDTLAEGSTTSEGAGSTAADGPGFGISLTVAALLVAVLVRRGD</sequence>
<dbReference type="Pfam" id="PF24036">
    <property type="entry name" value="DUF7345"/>
    <property type="match status" value="1"/>
</dbReference>
<dbReference type="GeneID" id="56081783"/>
<dbReference type="InterPro" id="IPR055769">
    <property type="entry name" value="DUF7345"/>
</dbReference>
<dbReference type="GO" id="GO:0030115">
    <property type="term" value="C:S-layer"/>
    <property type="evidence" value="ECO:0007669"/>
    <property type="project" value="UniProtKB-SubCell"/>
</dbReference>
<dbReference type="KEGG" id="hpel:HZS54_04300"/>
<feature type="domain" description="DUF7345" evidence="3">
    <location>
        <begin position="53"/>
        <end position="175"/>
    </location>
</feature>
<keyword evidence="1" id="KW-0732">Signal</keyword>
<proteinExistence type="predicted"/>
<evidence type="ECO:0000256" key="1">
    <source>
        <dbReference type="ARBA" id="ARBA00022729"/>
    </source>
</evidence>
<dbReference type="EMBL" id="CP058909">
    <property type="protein sequence ID" value="QLH80907.1"/>
    <property type="molecule type" value="Genomic_DNA"/>
</dbReference>
<dbReference type="NCBIfam" id="TIGR04126">
    <property type="entry name" value="PGF_CTERM"/>
    <property type="match status" value="1"/>
</dbReference>
<dbReference type="GO" id="GO:0005886">
    <property type="term" value="C:plasma membrane"/>
    <property type="evidence" value="ECO:0007669"/>
    <property type="project" value="UniProtKB-SubCell"/>
</dbReference>
<evidence type="ECO:0000259" key="3">
    <source>
        <dbReference type="Pfam" id="PF24036"/>
    </source>
</evidence>
<name>A0A7D5STZ8_9EURY</name>
<evidence type="ECO:0000256" key="2">
    <source>
        <dbReference type="SAM" id="MobiDB-lite"/>
    </source>
</evidence>
<dbReference type="RefSeq" id="WP_179920724.1">
    <property type="nucleotide sequence ID" value="NZ_CP058909.1"/>
</dbReference>
<gene>
    <name evidence="4" type="ORF">HZS54_04300</name>
</gene>
<accession>A0A7D5STZ8</accession>
<evidence type="ECO:0000313" key="5">
    <source>
        <dbReference type="Proteomes" id="UP000509346"/>
    </source>
</evidence>
<dbReference type="OrthoDB" id="240095at2157"/>
<evidence type="ECO:0000313" key="4">
    <source>
        <dbReference type="EMBL" id="QLH80907.1"/>
    </source>
</evidence>
<dbReference type="Proteomes" id="UP000509346">
    <property type="component" value="Chromosome"/>
</dbReference>
<keyword evidence="5" id="KW-1185">Reference proteome</keyword>
<dbReference type="AlphaFoldDB" id="A0A7D5STZ8"/>
<dbReference type="InterPro" id="IPR026371">
    <property type="entry name" value="PGF_CTERM"/>
</dbReference>
<feature type="region of interest" description="Disordered" evidence="2">
    <location>
        <begin position="211"/>
        <end position="259"/>
    </location>
</feature>
<organism evidence="4 5">
    <name type="scientific">Halosimplex pelagicum</name>
    <dbReference type="NCBI Taxonomy" id="869886"/>
    <lineage>
        <taxon>Archaea</taxon>
        <taxon>Methanobacteriati</taxon>
        <taxon>Methanobacteriota</taxon>
        <taxon>Stenosarchaea group</taxon>
        <taxon>Halobacteria</taxon>
        <taxon>Halobacteriales</taxon>
        <taxon>Haloarculaceae</taxon>
        <taxon>Halosimplex</taxon>
    </lineage>
</organism>
<feature type="compositionally biased region" description="Polar residues" evidence="2">
    <location>
        <begin position="226"/>
        <end position="252"/>
    </location>
</feature>